<dbReference type="InterPro" id="IPR050121">
    <property type="entry name" value="Cytochrome_P450_monoxygenase"/>
</dbReference>
<evidence type="ECO:0000256" key="5">
    <source>
        <dbReference type="ARBA" id="ARBA00010617"/>
    </source>
</evidence>
<keyword evidence="13 17" id="KW-0560">Oxidoreductase</keyword>
<dbReference type="Proteomes" id="UP001165074">
    <property type="component" value="Unassembled WGS sequence"/>
</dbReference>
<keyword evidence="8" id="KW-0285">Flavoprotein</keyword>
<dbReference type="CDD" id="cd11068">
    <property type="entry name" value="CYP120A1"/>
    <property type="match status" value="1"/>
</dbReference>
<sequence>MDTTGIPHPPHRLPLLGDVVGLDPRAPVQSSLRLVRDLGPISVRRVLGTEIITVGGAGLAAELNDETRFGKHVGLSLRPLRRIVGDALFTAEDGEPNWRLAHDILQPAFTRDAMRGYHAIMVEVARELLDRWDAVADHGGQVDVTGDMTRLTLETIGRTGFGYRFGSFDRDRPHPFVTSMTRALRYANLSVAPPVRRVLAGSARRHRADIEAMNRLVDDVIRARRGGPAPETSDLLDLMLRTAHPETGRHLDVVNIRRQVITFMVAGHETTSGALSFALYHLTRDPDALARTQAEVDALWGRADDPVPAFTDIPKLRYTRAVLDEALRLWPTAPGYLRAARADTVLGGRYRMSKGDWALVMLPLLHRDPEVWPDPDRFEPERFAPGQAKKRPAHAYKPFGTGQRACIGRQFALHEAVLALGLVLHRYRLVPDDGYQLKIAESLTLKPQGFRLAPRRR</sequence>
<keyword evidence="6" id="KW-0813">Transport</keyword>
<dbReference type="Gene3D" id="1.10.630.10">
    <property type="entry name" value="Cytochrome P450"/>
    <property type="match status" value="1"/>
</dbReference>
<dbReference type="GO" id="GO:0016705">
    <property type="term" value="F:oxidoreductase activity, acting on paired donors, with incorporation or reduction of molecular oxygen"/>
    <property type="evidence" value="ECO:0007669"/>
    <property type="project" value="InterPro"/>
</dbReference>
<dbReference type="Pfam" id="PF00067">
    <property type="entry name" value="p450"/>
    <property type="match status" value="1"/>
</dbReference>
<keyword evidence="12" id="KW-0521">NADP</keyword>
<gene>
    <name evidence="18" type="ORF">Airi02_043520</name>
</gene>
<dbReference type="InterPro" id="IPR001128">
    <property type="entry name" value="Cyt_P450"/>
</dbReference>
<dbReference type="AlphaFoldDB" id="A0A9W6VV86"/>
<evidence type="ECO:0000313" key="19">
    <source>
        <dbReference type="Proteomes" id="UP001165074"/>
    </source>
</evidence>
<evidence type="ECO:0000256" key="4">
    <source>
        <dbReference type="ARBA" id="ARBA00010018"/>
    </source>
</evidence>
<comment type="caution">
    <text evidence="18">The sequence shown here is derived from an EMBL/GenBank/DDBJ whole genome shotgun (WGS) entry which is preliminary data.</text>
</comment>
<dbReference type="InterPro" id="IPR036396">
    <property type="entry name" value="Cyt_P450_sf"/>
</dbReference>
<evidence type="ECO:0000256" key="14">
    <source>
        <dbReference type="ARBA" id="ARBA00023004"/>
    </source>
</evidence>
<organism evidence="18 19">
    <name type="scientific">Actinoallomurus iriomotensis</name>
    <dbReference type="NCBI Taxonomy" id="478107"/>
    <lineage>
        <taxon>Bacteria</taxon>
        <taxon>Bacillati</taxon>
        <taxon>Actinomycetota</taxon>
        <taxon>Actinomycetes</taxon>
        <taxon>Streptosporangiales</taxon>
        <taxon>Thermomonosporaceae</taxon>
        <taxon>Actinoallomurus</taxon>
    </lineage>
</organism>
<evidence type="ECO:0000256" key="8">
    <source>
        <dbReference type="ARBA" id="ARBA00022630"/>
    </source>
</evidence>
<dbReference type="PANTHER" id="PTHR24305">
    <property type="entry name" value="CYTOCHROME P450"/>
    <property type="match status" value="1"/>
</dbReference>
<dbReference type="SUPFAM" id="SSF48264">
    <property type="entry name" value="Cytochrome P450"/>
    <property type="match status" value="1"/>
</dbReference>
<evidence type="ECO:0000256" key="11">
    <source>
        <dbReference type="ARBA" id="ARBA00022827"/>
    </source>
</evidence>
<evidence type="ECO:0000313" key="18">
    <source>
        <dbReference type="EMBL" id="GLY86423.1"/>
    </source>
</evidence>
<keyword evidence="9" id="KW-0288">FMN</keyword>
<evidence type="ECO:0000256" key="10">
    <source>
        <dbReference type="ARBA" id="ARBA00022723"/>
    </source>
</evidence>
<accession>A0A9W6VV86</accession>
<evidence type="ECO:0000256" key="16">
    <source>
        <dbReference type="PIRSR" id="PIRSR602401-1"/>
    </source>
</evidence>
<feature type="binding site" description="axial binding residue" evidence="16">
    <location>
        <position position="406"/>
    </location>
    <ligand>
        <name>heme</name>
        <dbReference type="ChEBI" id="CHEBI:30413"/>
    </ligand>
    <ligandPart>
        <name>Fe</name>
        <dbReference type="ChEBI" id="CHEBI:18248"/>
    </ligandPart>
</feature>
<evidence type="ECO:0000256" key="7">
    <source>
        <dbReference type="ARBA" id="ARBA00022617"/>
    </source>
</evidence>
<keyword evidence="15 17" id="KW-0503">Monooxygenase</keyword>
<proteinExistence type="inferred from homology"/>
<dbReference type="FunFam" id="1.10.630.10:FF:000040">
    <property type="entry name" value="Bifunctional cytochrome P450/NADPH--P450 reductase"/>
    <property type="match status" value="1"/>
</dbReference>
<keyword evidence="19" id="KW-1185">Reference proteome</keyword>
<evidence type="ECO:0000256" key="13">
    <source>
        <dbReference type="ARBA" id="ARBA00023002"/>
    </source>
</evidence>
<evidence type="ECO:0000256" key="9">
    <source>
        <dbReference type="ARBA" id="ARBA00022643"/>
    </source>
</evidence>
<keyword evidence="14 16" id="KW-0408">Iron</keyword>
<comment type="cofactor">
    <cofactor evidence="3">
        <name>FAD</name>
        <dbReference type="ChEBI" id="CHEBI:57692"/>
    </cofactor>
</comment>
<evidence type="ECO:0000256" key="2">
    <source>
        <dbReference type="ARBA" id="ARBA00001971"/>
    </source>
</evidence>
<reference evidence="18" key="1">
    <citation type="submission" date="2023-03" db="EMBL/GenBank/DDBJ databases">
        <title>Actinoallomurus iriomotensis NBRC 103684.</title>
        <authorList>
            <person name="Ichikawa N."/>
            <person name="Sato H."/>
            <person name="Tonouchi N."/>
        </authorList>
    </citation>
    <scope>NUCLEOTIDE SEQUENCE</scope>
    <source>
        <strain evidence="18">NBRC 103684</strain>
    </source>
</reference>
<protein>
    <submittedName>
        <fullName evidence="18">Cytochrome P450</fullName>
    </submittedName>
</protein>
<dbReference type="EMBL" id="BSTK01000006">
    <property type="protein sequence ID" value="GLY86423.1"/>
    <property type="molecule type" value="Genomic_DNA"/>
</dbReference>
<comment type="cofactor">
    <cofactor evidence="2 16">
        <name>heme</name>
        <dbReference type="ChEBI" id="CHEBI:30413"/>
    </cofactor>
</comment>
<comment type="similarity">
    <text evidence="4">In the N-terminal section; belongs to the cytochrome P450 family.</text>
</comment>
<evidence type="ECO:0000256" key="12">
    <source>
        <dbReference type="ARBA" id="ARBA00022857"/>
    </source>
</evidence>
<dbReference type="PROSITE" id="PS00086">
    <property type="entry name" value="CYTOCHROME_P450"/>
    <property type="match status" value="1"/>
</dbReference>
<evidence type="ECO:0000256" key="3">
    <source>
        <dbReference type="ARBA" id="ARBA00001974"/>
    </source>
</evidence>
<keyword evidence="10 16" id="KW-0479">Metal-binding</keyword>
<comment type="cofactor">
    <cofactor evidence="1">
        <name>FMN</name>
        <dbReference type="ChEBI" id="CHEBI:58210"/>
    </cofactor>
</comment>
<dbReference type="GO" id="GO:0005506">
    <property type="term" value="F:iron ion binding"/>
    <property type="evidence" value="ECO:0007669"/>
    <property type="project" value="InterPro"/>
</dbReference>
<comment type="similarity">
    <text evidence="5 17">Belongs to the cytochrome P450 family.</text>
</comment>
<dbReference type="PRINTS" id="PR00385">
    <property type="entry name" value="P450"/>
</dbReference>
<keyword evidence="7 16" id="KW-0349">Heme</keyword>
<dbReference type="InterPro" id="IPR017972">
    <property type="entry name" value="Cyt_P450_CS"/>
</dbReference>
<evidence type="ECO:0000256" key="17">
    <source>
        <dbReference type="RuleBase" id="RU000461"/>
    </source>
</evidence>
<keyword evidence="11" id="KW-0274">FAD</keyword>
<dbReference type="PRINTS" id="PR00463">
    <property type="entry name" value="EP450I"/>
</dbReference>
<name>A0A9W6VV86_9ACTN</name>
<dbReference type="RefSeq" id="WP_285574452.1">
    <property type="nucleotide sequence ID" value="NZ_BSTK01000006.1"/>
</dbReference>
<dbReference type="InterPro" id="IPR002401">
    <property type="entry name" value="Cyt_P450_E_grp-I"/>
</dbReference>
<dbReference type="PANTHER" id="PTHR24305:SF166">
    <property type="entry name" value="CYTOCHROME P450 12A4, MITOCHONDRIAL-RELATED"/>
    <property type="match status" value="1"/>
</dbReference>
<evidence type="ECO:0000256" key="15">
    <source>
        <dbReference type="ARBA" id="ARBA00023033"/>
    </source>
</evidence>
<dbReference type="GO" id="GO:0004497">
    <property type="term" value="F:monooxygenase activity"/>
    <property type="evidence" value="ECO:0007669"/>
    <property type="project" value="UniProtKB-KW"/>
</dbReference>
<dbReference type="GO" id="GO:0020037">
    <property type="term" value="F:heme binding"/>
    <property type="evidence" value="ECO:0007669"/>
    <property type="project" value="InterPro"/>
</dbReference>
<evidence type="ECO:0000256" key="1">
    <source>
        <dbReference type="ARBA" id="ARBA00001917"/>
    </source>
</evidence>
<evidence type="ECO:0000256" key="6">
    <source>
        <dbReference type="ARBA" id="ARBA00022448"/>
    </source>
</evidence>